<feature type="transmembrane region" description="Helical" evidence="1">
    <location>
        <begin position="87"/>
        <end position="112"/>
    </location>
</feature>
<keyword evidence="3" id="KW-1185">Reference proteome</keyword>
<dbReference type="AlphaFoldDB" id="A0A2W7QXZ4"/>
<feature type="transmembrane region" description="Helical" evidence="1">
    <location>
        <begin position="170"/>
        <end position="189"/>
    </location>
</feature>
<keyword evidence="1" id="KW-0812">Transmembrane</keyword>
<evidence type="ECO:0000313" key="3">
    <source>
        <dbReference type="Proteomes" id="UP000248882"/>
    </source>
</evidence>
<sequence>MTLSGLSERLEEYYFSIKQNKWHWIFQIICRILLAYAFIIAGMVKILGERFASGLSVIHPMGAYLEALHHTGYYYTFIGYAQLTAGILLLIPGTVLMGALLYLPIILNIWILSFAVRFVGSYVTSPLMVLANLYLLAWHYDKLRYILPFNSYSKEVSALKPARYNNKFPTWFFIVVISTMVFTVLFSHFGHEVMPQNSLKSCKAQFVNTKNQEAGFEFCECVHTIGDPLDDCLARFDQIKN</sequence>
<feature type="transmembrane region" description="Helical" evidence="1">
    <location>
        <begin position="118"/>
        <end position="137"/>
    </location>
</feature>
<evidence type="ECO:0000256" key="1">
    <source>
        <dbReference type="SAM" id="Phobius"/>
    </source>
</evidence>
<dbReference type="OrthoDB" id="5524812at2"/>
<gene>
    <name evidence="2" type="ORF">LV85_02125</name>
</gene>
<comment type="caution">
    <text evidence="2">The sequence shown here is derived from an EMBL/GenBank/DDBJ whole genome shotgun (WGS) entry which is preliminary data.</text>
</comment>
<name>A0A2W7QXZ4_9BACT</name>
<accession>A0A2W7QXZ4</accession>
<organism evidence="2 3">
    <name type="scientific">Algoriphagus chordae</name>
    <dbReference type="NCBI Taxonomy" id="237019"/>
    <lineage>
        <taxon>Bacteria</taxon>
        <taxon>Pseudomonadati</taxon>
        <taxon>Bacteroidota</taxon>
        <taxon>Cytophagia</taxon>
        <taxon>Cytophagales</taxon>
        <taxon>Cyclobacteriaceae</taxon>
        <taxon>Algoriphagus</taxon>
    </lineage>
</organism>
<keyword evidence="1" id="KW-0472">Membrane</keyword>
<proteinExistence type="predicted"/>
<evidence type="ECO:0000313" key="2">
    <source>
        <dbReference type="EMBL" id="PZX51976.1"/>
    </source>
</evidence>
<evidence type="ECO:0008006" key="4">
    <source>
        <dbReference type="Google" id="ProtNLM"/>
    </source>
</evidence>
<dbReference type="Proteomes" id="UP000248882">
    <property type="component" value="Unassembled WGS sequence"/>
</dbReference>
<protein>
    <recommendedName>
        <fullName evidence="4">DoxX-like protein</fullName>
    </recommendedName>
</protein>
<feature type="transmembrane region" description="Helical" evidence="1">
    <location>
        <begin position="24"/>
        <end position="44"/>
    </location>
</feature>
<keyword evidence="1" id="KW-1133">Transmembrane helix</keyword>
<dbReference type="EMBL" id="QKZT01000008">
    <property type="protein sequence ID" value="PZX51976.1"/>
    <property type="molecule type" value="Genomic_DNA"/>
</dbReference>
<reference evidence="2 3" key="1">
    <citation type="submission" date="2018-06" db="EMBL/GenBank/DDBJ databases">
        <title>Genomic Encyclopedia of Archaeal and Bacterial Type Strains, Phase II (KMG-II): from individual species to whole genera.</title>
        <authorList>
            <person name="Goeker M."/>
        </authorList>
    </citation>
    <scope>NUCLEOTIDE SEQUENCE [LARGE SCALE GENOMIC DNA]</scope>
    <source>
        <strain evidence="2 3">DSM 19830</strain>
    </source>
</reference>